<reference evidence="4 5" key="1">
    <citation type="journal article" date="2018" name="Nat. Ecol. Evol.">
        <title>Shark genomes provide insights into elasmobranch evolution and the origin of vertebrates.</title>
        <authorList>
            <person name="Hara Y"/>
            <person name="Yamaguchi K"/>
            <person name="Onimaru K"/>
            <person name="Kadota M"/>
            <person name="Koyanagi M"/>
            <person name="Keeley SD"/>
            <person name="Tatsumi K"/>
            <person name="Tanaka K"/>
            <person name="Motone F"/>
            <person name="Kageyama Y"/>
            <person name="Nozu R"/>
            <person name="Adachi N"/>
            <person name="Nishimura O"/>
            <person name="Nakagawa R"/>
            <person name="Tanegashima C"/>
            <person name="Kiyatake I"/>
            <person name="Matsumoto R"/>
            <person name="Murakumo K"/>
            <person name="Nishida K"/>
            <person name="Terakita A"/>
            <person name="Kuratani S"/>
            <person name="Sato K"/>
            <person name="Hyodo S Kuraku.S."/>
        </authorList>
    </citation>
    <scope>NUCLEOTIDE SEQUENCE [LARGE SCALE GENOMIC DNA]</scope>
</reference>
<evidence type="ECO:0000259" key="3">
    <source>
        <dbReference type="PROSITE" id="PS50097"/>
    </source>
</evidence>
<dbReference type="InterPro" id="IPR011705">
    <property type="entry name" value="BACK"/>
</dbReference>
<protein>
    <recommendedName>
        <fullName evidence="3">BTB domain-containing protein</fullName>
    </recommendedName>
</protein>
<dbReference type="InterPro" id="IPR011333">
    <property type="entry name" value="SKP1/BTB/POZ_sf"/>
</dbReference>
<dbReference type="InterPro" id="IPR000210">
    <property type="entry name" value="BTB/POZ_dom"/>
</dbReference>
<evidence type="ECO:0000313" key="5">
    <source>
        <dbReference type="Proteomes" id="UP000287033"/>
    </source>
</evidence>
<dbReference type="EMBL" id="BEZZ01000034">
    <property type="protein sequence ID" value="GCC23589.1"/>
    <property type="molecule type" value="Genomic_DNA"/>
</dbReference>
<dbReference type="InterPro" id="IPR030596">
    <property type="entry name" value="BTB_POZ_KLHL24"/>
</dbReference>
<comment type="caution">
    <text evidence="4">The sequence shown here is derived from an EMBL/GenBank/DDBJ whole genome shotgun (WGS) entry which is preliminary data.</text>
</comment>
<keyword evidence="5" id="KW-1185">Reference proteome</keyword>
<keyword evidence="2" id="KW-0677">Repeat</keyword>
<dbReference type="SMART" id="SM00875">
    <property type="entry name" value="BACK"/>
    <property type="match status" value="1"/>
</dbReference>
<evidence type="ECO:0000256" key="2">
    <source>
        <dbReference type="ARBA" id="ARBA00022737"/>
    </source>
</evidence>
<organism evidence="4 5">
    <name type="scientific">Chiloscyllium punctatum</name>
    <name type="common">Brownbanded bambooshark</name>
    <name type="synonym">Hemiscyllium punctatum</name>
    <dbReference type="NCBI Taxonomy" id="137246"/>
    <lineage>
        <taxon>Eukaryota</taxon>
        <taxon>Metazoa</taxon>
        <taxon>Chordata</taxon>
        <taxon>Craniata</taxon>
        <taxon>Vertebrata</taxon>
        <taxon>Chondrichthyes</taxon>
        <taxon>Elasmobranchii</taxon>
        <taxon>Galeomorphii</taxon>
        <taxon>Galeoidea</taxon>
        <taxon>Orectolobiformes</taxon>
        <taxon>Hemiscylliidae</taxon>
        <taxon>Chiloscyllium</taxon>
    </lineage>
</organism>
<dbReference type="InterPro" id="IPR015915">
    <property type="entry name" value="Kelch-typ_b-propeller"/>
</dbReference>
<dbReference type="Pfam" id="PF01344">
    <property type="entry name" value="Kelch_1"/>
    <property type="match status" value="1"/>
</dbReference>
<dbReference type="OMA" id="NDCYDPV"/>
<dbReference type="SMART" id="SM00612">
    <property type="entry name" value="Kelch"/>
    <property type="match status" value="6"/>
</dbReference>
<dbReference type="Pfam" id="PF00651">
    <property type="entry name" value="BTB"/>
    <property type="match status" value="1"/>
</dbReference>
<sequence>MSREHCRSLANLSQLLKTGLGFVVRIILLRGLSVLKDIKKGNAILFLPLSENQTLSCNGTNTVLSHCSEWSDVAMVLILGRRINRDDNHFRDSPLSKRKVLEVDQKPVVNQDIFDFSSGPSHAESILELLNEFRASRLFTDVVICVEGREFPCHRAILSSCSSYFRAMFCNDHRESREMLVEINGIFADAMDQFLQYVYTGKVRITTDNVQYLFETSSLFQISAIRDACAKFLEEQLDPCNCLGIQKFADTHSLKVLHSKCRCFGLQTFSEVALHEEFLGLEKDELIDYVSSDDLVVSKEETVYESVIRWVYHDIDRRRPMLKELLTHVRLPLLHPNYFVQTVEGNQLIQSSPECYQLLHEARRYHVLGNEMMSPRTRPRRSTGYSEVIVVVGGCERVGGFNLPYTECYDPMTGEWKSLAKLPEFTKSEYAVCALRNDILVSGGRINSRDVWMYNSQLNIWMRVACLNKGRWRHKMAVLLGKVYAVGGYDGQNRLSSVECYDSFSNRWVEIASLKEAVSSPAVVSCVSKLFVIGGGPDDNTCSDKVQCYDPATNVWLLRAPIPVAKRCITAVSLTNLIYVAGGLTKSIFCYDPVEDYWMHVVNTFSRQESCGMSVCNGKVYILGGRKETGEATDTITCYDPATGIITAMAAMPRPISYHGCVTIHRYNEKYRP</sequence>
<evidence type="ECO:0000313" key="4">
    <source>
        <dbReference type="EMBL" id="GCC23589.1"/>
    </source>
</evidence>
<dbReference type="Gene3D" id="3.30.710.10">
    <property type="entry name" value="Potassium Channel Kv1.1, Chain A"/>
    <property type="match status" value="1"/>
</dbReference>
<dbReference type="Pfam" id="PF07707">
    <property type="entry name" value="BACK"/>
    <property type="match status" value="1"/>
</dbReference>
<dbReference type="SMART" id="SM00225">
    <property type="entry name" value="BTB"/>
    <property type="match status" value="1"/>
</dbReference>
<name>A0A401RZP3_CHIPU</name>
<proteinExistence type="predicted"/>
<dbReference type="FunFam" id="1.25.40.420:FF:000001">
    <property type="entry name" value="Kelch-like family member 12"/>
    <property type="match status" value="1"/>
</dbReference>
<dbReference type="PANTHER" id="PTHR24412:SF215">
    <property type="entry name" value="KELCH-LIKE PROTEIN 24"/>
    <property type="match status" value="1"/>
</dbReference>
<keyword evidence="1" id="KW-0880">Kelch repeat</keyword>
<dbReference type="AlphaFoldDB" id="A0A401RZP3"/>
<dbReference type="SUPFAM" id="SSF54695">
    <property type="entry name" value="POZ domain"/>
    <property type="match status" value="1"/>
</dbReference>
<dbReference type="Pfam" id="PF24681">
    <property type="entry name" value="Kelch_KLHDC2_KLHL20_DRC7"/>
    <property type="match status" value="1"/>
</dbReference>
<dbReference type="Proteomes" id="UP000287033">
    <property type="component" value="Unassembled WGS sequence"/>
</dbReference>
<dbReference type="PANTHER" id="PTHR24412">
    <property type="entry name" value="KELCH PROTEIN"/>
    <property type="match status" value="1"/>
</dbReference>
<accession>A0A401RZP3</accession>
<dbReference type="STRING" id="137246.A0A401RZP3"/>
<gene>
    <name evidence="4" type="ORF">chiPu_0001986</name>
</gene>
<evidence type="ECO:0000256" key="1">
    <source>
        <dbReference type="ARBA" id="ARBA00022441"/>
    </source>
</evidence>
<dbReference type="InterPro" id="IPR006652">
    <property type="entry name" value="Kelch_1"/>
</dbReference>
<feature type="domain" description="BTB" evidence="3">
    <location>
        <begin position="140"/>
        <end position="207"/>
    </location>
</feature>
<dbReference type="SUPFAM" id="SSF117281">
    <property type="entry name" value="Kelch motif"/>
    <property type="match status" value="1"/>
</dbReference>
<dbReference type="PIRSF" id="PIRSF037037">
    <property type="entry name" value="Kelch-like_protein_gigaxonin"/>
    <property type="match status" value="1"/>
</dbReference>
<dbReference type="CDD" id="cd18253">
    <property type="entry name" value="BTB_POZ_KLHL24_KRIP6"/>
    <property type="match status" value="1"/>
</dbReference>
<dbReference type="OrthoDB" id="19132at2759"/>
<dbReference type="Gene3D" id="2.120.10.80">
    <property type="entry name" value="Kelch-type beta propeller"/>
    <property type="match status" value="1"/>
</dbReference>
<dbReference type="Gene3D" id="1.25.40.420">
    <property type="match status" value="1"/>
</dbReference>
<dbReference type="PROSITE" id="PS50097">
    <property type="entry name" value="BTB"/>
    <property type="match status" value="1"/>
</dbReference>
<dbReference type="InterPro" id="IPR017096">
    <property type="entry name" value="BTB-kelch_protein"/>
</dbReference>